<keyword evidence="5 10" id="KW-0436">Ligase</keyword>
<evidence type="ECO:0000256" key="3">
    <source>
        <dbReference type="ARBA" id="ARBA00012739"/>
    </source>
</evidence>
<keyword evidence="7 10" id="KW-0067">ATP-binding</keyword>
<dbReference type="HAMAP" id="MF_00120">
    <property type="entry name" value="GatA"/>
    <property type="match status" value="1"/>
</dbReference>
<evidence type="ECO:0000256" key="7">
    <source>
        <dbReference type="ARBA" id="ARBA00022840"/>
    </source>
</evidence>
<protein>
    <recommendedName>
        <fullName evidence="4 10">Glutamyl-tRNA(Gln) amidotransferase subunit A</fullName>
        <shortName evidence="10">Glu-ADT subunit A</shortName>
        <ecNumber evidence="3 10">6.3.5.7</ecNumber>
    </recommendedName>
</protein>
<evidence type="ECO:0000256" key="5">
    <source>
        <dbReference type="ARBA" id="ARBA00022598"/>
    </source>
</evidence>
<dbReference type="Pfam" id="PF01425">
    <property type="entry name" value="Amidase"/>
    <property type="match status" value="1"/>
</dbReference>
<dbReference type="Proteomes" id="UP001320209">
    <property type="component" value="Chromosome"/>
</dbReference>
<dbReference type="Gene3D" id="3.90.1300.10">
    <property type="entry name" value="Amidase signature (AS) domain"/>
    <property type="match status" value="1"/>
</dbReference>
<feature type="active site" description="Charge relay system" evidence="10">
    <location>
        <position position="157"/>
    </location>
</feature>
<dbReference type="InterPro" id="IPR000120">
    <property type="entry name" value="Amidase"/>
</dbReference>
<evidence type="ECO:0000259" key="11">
    <source>
        <dbReference type="Pfam" id="PF01425"/>
    </source>
</evidence>
<dbReference type="PANTHER" id="PTHR11895:SF151">
    <property type="entry name" value="GLUTAMYL-TRNA(GLN) AMIDOTRANSFERASE SUBUNIT A"/>
    <property type="match status" value="1"/>
</dbReference>
<dbReference type="InterPro" id="IPR023631">
    <property type="entry name" value="Amidase_dom"/>
</dbReference>
<reference evidence="12" key="1">
    <citation type="submission" date="2021-10" db="EMBL/GenBank/DDBJ databases">
        <title>Genome Sequence of The Candidatus Hydrogeosomobacter endosymbioticus, an Intracellular Bacterial Symbiont of the Anaerobic Ciliate GW7.</title>
        <authorList>
            <person name="Shiohama Y."/>
            <person name="Shinzato N."/>
        </authorList>
    </citation>
    <scope>NUCLEOTIDE SEQUENCE [LARGE SCALE GENOMIC DNA]</scope>
    <source>
        <strain evidence="12">200920</strain>
    </source>
</reference>
<organism evidence="12 13">
    <name type="scientific">Candidatus Hydrogenosomobacter endosymbioticus</name>
    <dbReference type="NCBI Taxonomy" id="2558174"/>
    <lineage>
        <taxon>Bacteria</taxon>
        <taxon>Pseudomonadati</taxon>
        <taxon>Pseudomonadota</taxon>
        <taxon>Alphaproteobacteria</taxon>
        <taxon>Holosporales</taxon>
        <taxon>Holosporaceae</taxon>
        <taxon>Candidatus Hydrogenosomobacter</taxon>
    </lineage>
</organism>
<dbReference type="PROSITE" id="PS00571">
    <property type="entry name" value="AMIDASES"/>
    <property type="match status" value="1"/>
</dbReference>
<proteinExistence type="inferred from homology"/>
<evidence type="ECO:0000256" key="4">
    <source>
        <dbReference type="ARBA" id="ARBA00014428"/>
    </source>
</evidence>
<comment type="catalytic activity">
    <reaction evidence="9 10">
        <text>L-glutamyl-tRNA(Gln) + L-glutamine + ATP + H2O = L-glutaminyl-tRNA(Gln) + L-glutamate + ADP + phosphate + H(+)</text>
        <dbReference type="Rhea" id="RHEA:17521"/>
        <dbReference type="Rhea" id="RHEA-COMP:9681"/>
        <dbReference type="Rhea" id="RHEA-COMP:9684"/>
        <dbReference type="ChEBI" id="CHEBI:15377"/>
        <dbReference type="ChEBI" id="CHEBI:15378"/>
        <dbReference type="ChEBI" id="CHEBI:29985"/>
        <dbReference type="ChEBI" id="CHEBI:30616"/>
        <dbReference type="ChEBI" id="CHEBI:43474"/>
        <dbReference type="ChEBI" id="CHEBI:58359"/>
        <dbReference type="ChEBI" id="CHEBI:78520"/>
        <dbReference type="ChEBI" id="CHEBI:78521"/>
        <dbReference type="ChEBI" id="CHEBI:456216"/>
        <dbReference type="EC" id="6.3.5.7"/>
    </reaction>
</comment>
<evidence type="ECO:0000313" key="12">
    <source>
        <dbReference type="EMBL" id="BDB96308.1"/>
    </source>
</evidence>
<dbReference type="PANTHER" id="PTHR11895">
    <property type="entry name" value="TRANSAMIDASE"/>
    <property type="match status" value="1"/>
</dbReference>
<comment type="subunit">
    <text evidence="2 10">Heterotrimer of A, B and C subunits.</text>
</comment>
<evidence type="ECO:0000256" key="9">
    <source>
        <dbReference type="ARBA" id="ARBA00047407"/>
    </source>
</evidence>
<evidence type="ECO:0000256" key="6">
    <source>
        <dbReference type="ARBA" id="ARBA00022741"/>
    </source>
</evidence>
<name>A0ABN6L382_9PROT</name>
<comment type="function">
    <text evidence="10">Allows the formation of correctly charged Gln-tRNA(Gln) through the transamidation of misacylated Glu-tRNA(Gln) in organisms which lack glutaminyl-tRNA synthetase. The reaction takes place in the presence of glutamine and ATP through an activated gamma-phospho-Glu-tRNA(Gln).</text>
</comment>
<evidence type="ECO:0000256" key="1">
    <source>
        <dbReference type="ARBA" id="ARBA00008069"/>
    </source>
</evidence>
<dbReference type="InterPro" id="IPR020556">
    <property type="entry name" value="Amidase_CS"/>
</dbReference>
<evidence type="ECO:0000256" key="8">
    <source>
        <dbReference type="ARBA" id="ARBA00022917"/>
    </source>
</evidence>
<gene>
    <name evidence="10 12" type="primary">gatA</name>
    <name evidence="12" type="ORF">HYD_4410</name>
</gene>
<evidence type="ECO:0000256" key="10">
    <source>
        <dbReference type="HAMAP-Rule" id="MF_00120"/>
    </source>
</evidence>
<keyword evidence="6 10" id="KW-0547">Nucleotide-binding</keyword>
<accession>A0ABN6L382</accession>
<sequence length="489" mass="52908">MVDGMRELLKLGLEEVQKGLSNKDFSASELVSAYISRAKETAHLNAYITLSEESAMDAARESDRRIAKGEARSMEGVPIGIKDLFCTKGERTTAASRMLYNFVPQYESHVTELAKSAGCVSVGKQNMDEFAMGSASNTGVFGEVRNPWDTECLAGGSSGGGAASVAAMSALVALGTDTGGSVRQPSSFCGVVGVRPTYGRCSRFGIIAYASSFDQAGVFARSTEDCAKMLQVISGHDPRDATSSKEKVPLFSEKIGKSIKGMRVGIPKEWETDGLEPCVASAWENWKRWLREAGCEIVSVSIPSLKYAMACYYVLVPAEASSNLARYDGIRYGHRTDSFIDVQGLYKKSRAEGFGWEVKRRIIIGTYVLSHGYYDAYYKKAQKVRAMIAKEFMDTFSGGIDVLLSPTSPTTAFRSDDAPTDPVTLYLNDMLTLPINVAGVCAISVPGGVSEHMRPIGLQLIAAPFQEGKLFQFASVIEKNAAMPRCPLA</sequence>
<comment type="similarity">
    <text evidence="1 10">Belongs to the amidase family. GatA subfamily.</text>
</comment>
<keyword evidence="8 10" id="KW-0648">Protein biosynthesis</keyword>
<dbReference type="InterPro" id="IPR004412">
    <property type="entry name" value="GatA"/>
</dbReference>
<keyword evidence="13" id="KW-1185">Reference proteome</keyword>
<dbReference type="InterPro" id="IPR036928">
    <property type="entry name" value="AS_sf"/>
</dbReference>
<dbReference type="NCBIfam" id="TIGR00132">
    <property type="entry name" value="gatA"/>
    <property type="match status" value="1"/>
</dbReference>
<dbReference type="EMBL" id="AP025225">
    <property type="protein sequence ID" value="BDB96308.1"/>
    <property type="molecule type" value="Genomic_DNA"/>
</dbReference>
<dbReference type="EC" id="6.3.5.7" evidence="3 10"/>
<dbReference type="SUPFAM" id="SSF75304">
    <property type="entry name" value="Amidase signature (AS) enzymes"/>
    <property type="match status" value="1"/>
</dbReference>
<feature type="active site" description="Acyl-ester intermediate" evidence="10">
    <location>
        <position position="181"/>
    </location>
</feature>
<evidence type="ECO:0000313" key="13">
    <source>
        <dbReference type="Proteomes" id="UP001320209"/>
    </source>
</evidence>
<feature type="active site" description="Charge relay system" evidence="10">
    <location>
        <position position="82"/>
    </location>
</feature>
<feature type="domain" description="Amidase" evidence="11">
    <location>
        <begin position="29"/>
        <end position="470"/>
    </location>
</feature>
<evidence type="ECO:0000256" key="2">
    <source>
        <dbReference type="ARBA" id="ARBA00011123"/>
    </source>
</evidence>